<dbReference type="EMBL" id="JAKNHJ010000003">
    <property type="protein sequence ID" value="MCG4617227.1"/>
    <property type="molecule type" value="Genomic_DNA"/>
</dbReference>
<dbReference type="RefSeq" id="WP_238127516.1">
    <property type="nucleotide sequence ID" value="NZ_JAKNHJ010000003.1"/>
</dbReference>
<evidence type="ECO:0000259" key="1">
    <source>
        <dbReference type="Pfam" id="PF13224"/>
    </source>
</evidence>
<comment type="caution">
    <text evidence="2">The sequence shown here is derived from an EMBL/GenBank/DDBJ whole genome shotgun (WGS) entry which is preliminary data.</text>
</comment>
<evidence type="ECO:0000313" key="2">
    <source>
        <dbReference type="EMBL" id="MCG4617227.1"/>
    </source>
</evidence>
<evidence type="ECO:0000313" key="3">
    <source>
        <dbReference type="Proteomes" id="UP001200537"/>
    </source>
</evidence>
<name>A0AAJ1EUN8_9ACTO</name>
<accession>A0AAJ1EUN8</accession>
<proteinExistence type="predicted"/>
<gene>
    <name evidence="2" type="ORF">L0M99_01780</name>
</gene>
<dbReference type="SUPFAM" id="SSF56112">
    <property type="entry name" value="Protein kinase-like (PK-like)"/>
    <property type="match status" value="1"/>
</dbReference>
<dbReference type="InterPro" id="IPR011009">
    <property type="entry name" value="Kinase-like_dom_sf"/>
</dbReference>
<dbReference type="Proteomes" id="UP001200537">
    <property type="component" value="Unassembled WGS sequence"/>
</dbReference>
<dbReference type="AlphaFoldDB" id="A0AAJ1EUN8"/>
<dbReference type="Pfam" id="PF13224">
    <property type="entry name" value="DUF4032"/>
    <property type="match status" value="1"/>
</dbReference>
<dbReference type="InterPro" id="IPR025111">
    <property type="entry name" value="DUF4032"/>
</dbReference>
<organism evidence="2 3">
    <name type="scientific">Varibaculum cambriense</name>
    <dbReference type="NCBI Taxonomy" id="184870"/>
    <lineage>
        <taxon>Bacteria</taxon>
        <taxon>Bacillati</taxon>
        <taxon>Actinomycetota</taxon>
        <taxon>Actinomycetes</taxon>
        <taxon>Actinomycetales</taxon>
        <taxon>Actinomycetaceae</taxon>
        <taxon>Varibaculum</taxon>
    </lineage>
</organism>
<reference evidence="2" key="1">
    <citation type="submission" date="2022-01" db="EMBL/GenBank/DDBJ databases">
        <title>Collection of gut derived symbiotic bacterial strains cultured from healthy donors.</title>
        <authorList>
            <person name="Lin H."/>
            <person name="Kohout C."/>
            <person name="Waligurski E."/>
            <person name="Pamer E.G."/>
        </authorList>
    </citation>
    <scope>NUCLEOTIDE SEQUENCE</scope>
    <source>
        <strain evidence="2">DFI.7.46</strain>
    </source>
</reference>
<feature type="domain" description="DUF4032" evidence="1">
    <location>
        <begin position="236"/>
        <end position="397"/>
    </location>
</feature>
<dbReference type="Pfam" id="PF06293">
    <property type="entry name" value="Kdo"/>
    <property type="match status" value="1"/>
</dbReference>
<protein>
    <submittedName>
        <fullName evidence="2">DUF4032 domain-containing protein</fullName>
    </submittedName>
</protein>
<sequence length="426" mass="48483">MPSKQKIRVTTSGTSSFYSLVPTLPWSLPLEDWPNKLLAALPRGISRHVVRFIKAGGAIYAVKEISEEHALHEYQMLRQLQSKELPTVSVAAVVAGRIDKNGEELPAALVTHHLQYSLPYRVLLSKQLSKNKLNRVLDSLVALLVHLHLNGFYWGDVSLSNTLFRRDAGTYAAYLVDAETGRFYDNISDRSREYDVSLGAMNIIGELMDLQAGGLVDEDFDVTIVGDYLEKRYHDLWNDLTGSERIPADEIWRVGARAERLGQLGFDIGQVEIESDEDGDFLSFAPRVVEAGHFQRRVKDLTGLEVQEEQAKRIYTDIVTYQRRKKMEKIPLRLVATTWLERVYLPTISAIPDDLRAKLEPAQIFHEVLEHRWFMSEKAGHHIHTRKAVKDYIRTQLAVRPDEQVVLPMPLTATADAIDYLDLKEL</sequence>